<evidence type="ECO:0000313" key="2">
    <source>
        <dbReference type="Proteomes" id="UP000267606"/>
    </source>
</evidence>
<dbReference type="Proteomes" id="UP000267606">
    <property type="component" value="Unassembled WGS sequence"/>
</dbReference>
<dbReference type="AlphaFoldDB" id="A0A183HPI5"/>
<dbReference type="WBParaSite" id="OFLC_0000939601-mRNA-1">
    <property type="protein sequence ID" value="OFLC_0000939601-mRNA-1"/>
    <property type="gene ID" value="OFLC_0000939601"/>
</dbReference>
<dbReference type="EMBL" id="UZAJ01011468">
    <property type="protein sequence ID" value="VDO60264.1"/>
    <property type="molecule type" value="Genomic_DNA"/>
</dbReference>
<organism evidence="3">
    <name type="scientific">Onchocerca flexuosa</name>
    <dbReference type="NCBI Taxonomy" id="387005"/>
    <lineage>
        <taxon>Eukaryota</taxon>
        <taxon>Metazoa</taxon>
        <taxon>Ecdysozoa</taxon>
        <taxon>Nematoda</taxon>
        <taxon>Chromadorea</taxon>
        <taxon>Rhabditida</taxon>
        <taxon>Spirurina</taxon>
        <taxon>Spiruromorpha</taxon>
        <taxon>Filarioidea</taxon>
        <taxon>Onchocercidae</taxon>
        <taxon>Onchocerca</taxon>
    </lineage>
</organism>
<name>A0A183HPI5_9BILA</name>
<proteinExistence type="predicted"/>
<protein>
    <submittedName>
        <fullName evidence="1 3">Uncharacterized protein</fullName>
    </submittedName>
</protein>
<reference evidence="3" key="1">
    <citation type="submission" date="2016-06" db="UniProtKB">
        <authorList>
            <consortium name="WormBaseParasite"/>
        </authorList>
    </citation>
    <scope>IDENTIFICATION</scope>
</reference>
<evidence type="ECO:0000313" key="1">
    <source>
        <dbReference type="EMBL" id="VDO60264.1"/>
    </source>
</evidence>
<gene>
    <name evidence="1" type="ORF">OFLC_LOCUS9397</name>
</gene>
<accession>A0A183HPI5</accession>
<reference evidence="1 2" key="2">
    <citation type="submission" date="2018-11" db="EMBL/GenBank/DDBJ databases">
        <authorList>
            <consortium name="Pathogen Informatics"/>
        </authorList>
    </citation>
    <scope>NUCLEOTIDE SEQUENCE [LARGE SCALE GENOMIC DNA]</scope>
</reference>
<evidence type="ECO:0000313" key="3">
    <source>
        <dbReference type="WBParaSite" id="OFLC_0000939601-mRNA-1"/>
    </source>
</evidence>
<sequence length="137" mass="15103">MLFDGGKGCFGRGGSGGTYHLVHHLGSGFAAFPGPGGLPTVYPVAGFGGLSGAGISPQTGGFYPPNNLCNAYGSYGNIYPCYPGYSGNNINCWYGRNYWYGKTQLPQYYPSQSPCKSYHPNCNYYPPYYRYYYLYRH</sequence>
<keyword evidence="2" id="KW-1185">Reference proteome</keyword>